<feature type="domain" description="PseI/NeuA/B-like" evidence="1">
    <location>
        <begin position="27"/>
        <end position="281"/>
    </location>
</feature>
<evidence type="ECO:0000313" key="2">
    <source>
        <dbReference type="EMBL" id="MBD8892828.1"/>
    </source>
</evidence>
<dbReference type="PANTHER" id="PTHR42966">
    <property type="entry name" value="N-ACETYLNEURAMINATE SYNTHASE"/>
    <property type="match status" value="1"/>
</dbReference>
<reference evidence="2 3" key="2">
    <citation type="journal article" date="2021" name="Int. J. Syst. Evol. Microbiol.">
        <title>Roseibium litorale sp. nov., isolated from a tidal flat sediment and proposal for the reclassification of Labrenzia polysiphoniae as Roseibium polysiphoniae comb. nov.</title>
        <authorList>
            <person name="Liu Y."/>
            <person name="Pei T."/>
            <person name="Du J."/>
            <person name="Chao M."/>
            <person name="Deng M.R."/>
            <person name="Zhu H."/>
        </authorList>
    </citation>
    <scope>NUCLEOTIDE SEQUENCE [LARGE SCALE GENOMIC DNA]</scope>
    <source>
        <strain evidence="2 3">4C16A</strain>
    </source>
</reference>
<gene>
    <name evidence="2" type="ORF">IG616_14900</name>
</gene>
<keyword evidence="3" id="KW-1185">Reference proteome</keyword>
<sequence length="323" mass="36845">MKTLAQIKVVAEIGCNHKGDMAIARKMIQIASQDCGVDVVKFQKRCNRELLSEKEYNTPHPVPANAYGSTYGAHREFLEFDLEQHRELQSICRDFGVEYSTSVWDLTSAREITSLQPALIKIPSATNQNFQVQDYLCRFFEGEIHVSAGMTTTRELEKLIDFYEEAGRSRDLVLYACTSGYPVAAKDVCLLEIDRLQRLYGRQLGATGFSGHHLGTAIDMAAAALGLQCESHYEGAAPFRYIERHFTLDKTWKGTDHSASLEPDEMRRLCEDLRTVQAALRFKETQILDVEVPQRHKLKWRELERQREDAELPGLVKPLNRMM</sequence>
<dbReference type="InterPro" id="IPR013132">
    <property type="entry name" value="PseI/NeuA/B-like_N"/>
</dbReference>
<comment type="caution">
    <text evidence="2">The sequence shown here is derived from an EMBL/GenBank/DDBJ whole genome shotgun (WGS) entry which is preliminary data.</text>
</comment>
<dbReference type="EMBL" id="JACYXI010000009">
    <property type="protein sequence ID" value="MBD8892828.1"/>
    <property type="molecule type" value="Genomic_DNA"/>
</dbReference>
<dbReference type="Pfam" id="PF03102">
    <property type="entry name" value="NeuB"/>
    <property type="match status" value="1"/>
</dbReference>
<dbReference type="Proteomes" id="UP000632063">
    <property type="component" value="Unassembled WGS sequence"/>
</dbReference>
<dbReference type="PANTHER" id="PTHR42966:SF1">
    <property type="entry name" value="SIALIC ACID SYNTHASE"/>
    <property type="match status" value="1"/>
</dbReference>
<protein>
    <submittedName>
        <fullName evidence="2">N-acetylneuraminate synthase family protein</fullName>
    </submittedName>
</protein>
<name>A0ABR9CQ78_9HYPH</name>
<evidence type="ECO:0000313" key="3">
    <source>
        <dbReference type="Proteomes" id="UP000632063"/>
    </source>
</evidence>
<organism evidence="2 3">
    <name type="scientific">Roseibium litorale</name>
    <dbReference type="NCBI Taxonomy" id="2803841"/>
    <lineage>
        <taxon>Bacteria</taxon>
        <taxon>Pseudomonadati</taxon>
        <taxon>Pseudomonadota</taxon>
        <taxon>Alphaproteobacteria</taxon>
        <taxon>Hyphomicrobiales</taxon>
        <taxon>Stappiaceae</taxon>
        <taxon>Roseibium</taxon>
    </lineage>
</organism>
<reference evidence="3" key="1">
    <citation type="submission" date="2020-09" db="EMBL/GenBank/DDBJ databases">
        <title>The genome sequence of strain Labrenzia suaedae 4C16A.</title>
        <authorList>
            <person name="Liu Y."/>
        </authorList>
    </citation>
    <scope>NUCLEOTIDE SEQUENCE [LARGE SCALE GENOMIC DNA]</scope>
    <source>
        <strain evidence="3">4C16A</strain>
    </source>
</reference>
<proteinExistence type="predicted"/>
<dbReference type="Gene3D" id="3.20.20.70">
    <property type="entry name" value="Aldolase class I"/>
    <property type="match status" value="1"/>
</dbReference>
<dbReference type="InterPro" id="IPR051690">
    <property type="entry name" value="PseI-like"/>
</dbReference>
<evidence type="ECO:0000259" key="1">
    <source>
        <dbReference type="Pfam" id="PF03102"/>
    </source>
</evidence>
<accession>A0ABR9CQ78</accession>
<dbReference type="InterPro" id="IPR013785">
    <property type="entry name" value="Aldolase_TIM"/>
</dbReference>
<dbReference type="SUPFAM" id="SSF51569">
    <property type="entry name" value="Aldolase"/>
    <property type="match status" value="1"/>
</dbReference>